<reference evidence="1" key="1">
    <citation type="submission" date="2020-05" db="EMBL/GenBank/DDBJ databases">
        <title>WGS assembly of Panicum virgatum.</title>
        <authorList>
            <person name="Lovell J.T."/>
            <person name="Jenkins J."/>
            <person name="Shu S."/>
            <person name="Juenger T.E."/>
            <person name="Schmutz J."/>
        </authorList>
    </citation>
    <scope>NUCLEOTIDE SEQUENCE</scope>
    <source>
        <strain evidence="1">AP13</strain>
    </source>
</reference>
<protein>
    <submittedName>
        <fullName evidence="1">Uncharacterized protein</fullName>
    </submittedName>
</protein>
<sequence>MVVLLSRRIKSLQAFSDGGDNGCGVIFGEGAVIFCLLCFISGRRVEPLGVAGEAGGLGASVFSVGGGKRRLFLPRVVGLHCKAVRWCFCCLCFGSGDRVKLLGGAFFCSGIFPSSGGGGMSYVWPLFCEKGGLFSIPVGSRGRAAGGAGSGGFVVPAVGFAVGMVGNCRSLFRIVDVLVDGRGLHLWGDALLPCELLLPGWRGWRL</sequence>
<gene>
    <name evidence="1" type="ORF">PVAP13_1NG514100</name>
</gene>
<evidence type="ECO:0000313" key="1">
    <source>
        <dbReference type="EMBL" id="KAG2651025.1"/>
    </source>
</evidence>
<accession>A0A8T0WUL7</accession>
<comment type="caution">
    <text evidence="1">The sequence shown here is derived from an EMBL/GenBank/DDBJ whole genome shotgun (WGS) entry which is preliminary data.</text>
</comment>
<dbReference type="AlphaFoldDB" id="A0A8T0WUL7"/>
<proteinExistence type="predicted"/>
<organism evidence="1 2">
    <name type="scientific">Panicum virgatum</name>
    <name type="common">Blackwell switchgrass</name>
    <dbReference type="NCBI Taxonomy" id="38727"/>
    <lineage>
        <taxon>Eukaryota</taxon>
        <taxon>Viridiplantae</taxon>
        <taxon>Streptophyta</taxon>
        <taxon>Embryophyta</taxon>
        <taxon>Tracheophyta</taxon>
        <taxon>Spermatophyta</taxon>
        <taxon>Magnoliopsida</taxon>
        <taxon>Liliopsida</taxon>
        <taxon>Poales</taxon>
        <taxon>Poaceae</taxon>
        <taxon>PACMAD clade</taxon>
        <taxon>Panicoideae</taxon>
        <taxon>Panicodae</taxon>
        <taxon>Paniceae</taxon>
        <taxon>Panicinae</taxon>
        <taxon>Panicum</taxon>
        <taxon>Panicum sect. Hiantes</taxon>
    </lineage>
</organism>
<evidence type="ECO:0000313" key="2">
    <source>
        <dbReference type="Proteomes" id="UP000823388"/>
    </source>
</evidence>
<name>A0A8T0WUL7_PANVG</name>
<keyword evidence="2" id="KW-1185">Reference proteome</keyword>
<dbReference type="EMBL" id="CM029038">
    <property type="protein sequence ID" value="KAG2651025.1"/>
    <property type="molecule type" value="Genomic_DNA"/>
</dbReference>
<dbReference type="Proteomes" id="UP000823388">
    <property type="component" value="Chromosome 1N"/>
</dbReference>